<protein>
    <submittedName>
        <fullName evidence="2">Uncharacterized protein</fullName>
    </submittedName>
</protein>
<dbReference type="AlphaFoldDB" id="A0A426YAX6"/>
<feature type="region of interest" description="Disordered" evidence="1">
    <location>
        <begin position="90"/>
        <end position="109"/>
    </location>
</feature>
<feature type="compositionally biased region" description="Basic residues" evidence="1">
    <location>
        <begin position="63"/>
        <end position="79"/>
    </location>
</feature>
<evidence type="ECO:0000313" key="3">
    <source>
        <dbReference type="Proteomes" id="UP000287651"/>
    </source>
</evidence>
<accession>A0A426YAX6</accession>
<dbReference type="Proteomes" id="UP000287651">
    <property type="component" value="Unassembled WGS sequence"/>
</dbReference>
<feature type="non-terminal residue" evidence="2">
    <location>
        <position position="132"/>
    </location>
</feature>
<evidence type="ECO:0000313" key="2">
    <source>
        <dbReference type="EMBL" id="RRT48902.1"/>
    </source>
</evidence>
<name>A0A426YAX6_ENSVE</name>
<dbReference type="EMBL" id="AMZH03013654">
    <property type="protein sequence ID" value="RRT48902.1"/>
    <property type="molecule type" value="Genomic_DNA"/>
</dbReference>
<organism evidence="2 3">
    <name type="scientific">Ensete ventricosum</name>
    <name type="common">Abyssinian banana</name>
    <name type="synonym">Musa ensete</name>
    <dbReference type="NCBI Taxonomy" id="4639"/>
    <lineage>
        <taxon>Eukaryota</taxon>
        <taxon>Viridiplantae</taxon>
        <taxon>Streptophyta</taxon>
        <taxon>Embryophyta</taxon>
        <taxon>Tracheophyta</taxon>
        <taxon>Spermatophyta</taxon>
        <taxon>Magnoliopsida</taxon>
        <taxon>Liliopsida</taxon>
        <taxon>Zingiberales</taxon>
        <taxon>Musaceae</taxon>
        <taxon>Ensete</taxon>
    </lineage>
</organism>
<sequence length="132" mass="15616">MFLARFVISTCTARYERYIPVRQVVGTRTARYQAVPPKIDRRRSISVVGDRLREKPTVDGRLREKKWKKKNRKRRKKEKRSTYFLVGAPSLPEGRQCPRGIATRGSQHGRWRFFSRARRRNVSPCREKGRGD</sequence>
<proteinExistence type="predicted"/>
<comment type="caution">
    <text evidence="2">The sequence shown here is derived from an EMBL/GenBank/DDBJ whole genome shotgun (WGS) entry which is preliminary data.</text>
</comment>
<gene>
    <name evidence="2" type="ORF">B296_00052734</name>
</gene>
<evidence type="ECO:0000256" key="1">
    <source>
        <dbReference type="SAM" id="MobiDB-lite"/>
    </source>
</evidence>
<feature type="region of interest" description="Disordered" evidence="1">
    <location>
        <begin position="59"/>
        <end position="82"/>
    </location>
</feature>
<reference evidence="2 3" key="1">
    <citation type="journal article" date="2014" name="Agronomy (Basel)">
        <title>A Draft Genome Sequence for Ensete ventricosum, the Drought-Tolerant Tree Against Hunger.</title>
        <authorList>
            <person name="Harrison J."/>
            <person name="Moore K.A."/>
            <person name="Paszkiewicz K."/>
            <person name="Jones T."/>
            <person name="Grant M."/>
            <person name="Ambacheew D."/>
            <person name="Muzemil S."/>
            <person name="Studholme D.J."/>
        </authorList>
    </citation>
    <scope>NUCLEOTIDE SEQUENCE [LARGE SCALE GENOMIC DNA]</scope>
</reference>